<dbReference type="GO" id="GO:0005524">
    <property type="term" value="F:ATP binding"/>
    <property type="evidence" value="ECO:0007669"/>
    <property type="project" value="UniProtKB-KW"/>
</dbReference>
<evidence type="ECO:0000256" key="9">
    <source>
        <dbReference type="PROSITE-ProRule" id="PRU00175"/>
    </source>
</evidence>
<feature type="compositionally biased region" description="Basic and acidic residues" evidence="10">
    <location>
        <begin position="1077"/>
        <end position="1089"/>
    </location>
</feature>
<feature type="compositionally biased region" description="Low complexity" evidence="10">
    <location>
        <begin position="146"/>
        <end position="156"/>
    </location>
</feature>
<dbReference type="STRING" id="1849047.A0A3D8QJT9"/>
<feature type="compositionally biased region" description="Polar residues" evidence="10">
    <location>
        <begin position="204"/>
        <end position="216"/>
    </location>
</feature>
<dbReference type="InterPro" id="IPR050628">
    <property type="entry name" value="SNF2_RAD54_helicase_TF"/>
</dbReference>
<dbReference type="InterPro" id="IPR018957">
    <property type="entry name" value="Znf_C3HC4_RING-type"/>
</dbReference>
<feature type="compositionally biased region" description="Low complexity" evidence="10">
    <location>
        <begin position="242"/>
        <end position="264"/>
    </location>
</feature>
<dbReference type="GO" id="GO:0005737">
    <property type="term" value="C:cytoplasm"/>
    <property type="evidence" value="ECO:0007669"/>
    <property type="project" value="TreeGrafter"/>
</dbReference>
<dbReference type="InterPro" id="IPR027417">
    <property type="entry name" value="P-loop_NTPase"/>
</dbReference>
<evidence type="ECO:0000256" key="3">
    <source>
        <dbReference type="ARBA" id="ARBA00022741"/>
    </source>
</evidence>
<keyword evidence="7" id="KW-0862">Zinc</keyword>
<dbReference type="GO" id="GO:0008094">
    <property type="term" value="F:ATP-dependent activity, acting on DNA"/>
    <property type="evidence" value="ECO:0007669"/>
    <property type="project" value="TreeGrafter"/>
</dbReference>
<dbReference type="GO" id="GO:0008270">
    <property type="term" value="F:zinc ion binding"/>
    <property type="evidence" value="ECO:0007669"/>
    <property type="project" value="UniProtKB-KW"/>
</dbReference>
<evidence type="ECO:0000256" key="8">
    <source>
        <dbReference type="ARBA" id="ARBA00022840"/>
    </source>
</evidence>
<dbReference type="PROSITE" id="PS50089">
    <property type="entry name" value="ZF_RING_2"/>
    <property type="match status" value="1"/>
</dbReference>
<dbReference type="EMBL" id="PDLM01000014">
    <property type="protein sequence ID" value="RDW62083.1"/>
    <property type="molecule type" value="Genomic_DNA"/>
</dbReference>
<comment type="caution">
    <text evidence="14">The sequence shown here is derived from an EMBL/GenBank/DDBJ whole genome shotgun (WGS) entry which is preliminary data.</text>
</comment>
<keyword evidence="8" id="KW-0067">ATP-binding</keyword>
<dbReference type="InterPro" id="IPR001841">
    <property type="entry name" value="Znf_RING"/>
</dbReference>
<dbReference type="InterPro" id="IPR013083">
    <property type="entry name" value="Znf_RING/FYVE/PHD"/>
</dbReference>
<dbReference type="SUPFAM" id="SSF52540">
    <property type="entry name" value="P-loop containing nucleoside triphosphate hydrolases"/>
    <property type="match status" value="2"/>
</dbReference>
<dbReference type="Gene3D" id="3.30.40.10">
    <property type="entry name" value="Zinc/RING finger domain, C3HC4 (zinc finger)"/>
    <property type="match status" value="1"/>
</dbReference>
<evidence type="ECO:0000313" key="14">
    <source>
        <dbReference type="EMBL" id="RDW62083.1"/>
    </source>
</evidence>
<feature type="domain" description="Helicase ATP-binding" evidence="12">
    <location>
        <begin position="566"/>
        <end position="757"/>
    </location>
</feature>
<dbReference type="Pfam" id="PF00097">
    <property type="entry name" value="zf-C3HC4"/>
    <property type="match status" value="1"/>
</dbReference>
<feature type="domain" description="Helicase C-terminal" evidence="13">
    <location>
        <begin position="1142"/>
        <end position="1298"/>
    </location>
</feature>
<feature type="compositionally biased region" description="Low complexity" evidence="10">
    <location>
        <begin position="89"/>
        <end position="106"/>
    </location>
</feature>
<dbReference type="GO" id="GO:0016787">
    <property type="term" value="F:hydrolase activity"/>
    <property type="evidence" value="ECO:0007669"/>
    <property type="project" value="UniProtKB-KW"/>
</dbReference>
<feature type="region of interest" description="Disordered" evidence="10">
    <location>
        <begin position="1014"/>
        <end position="1103"/>
    </location>
</feature>
<dbReference type="CDD" id="cd18008">
    <property type="entry name" value="DEXDc_SHPRH-like"/>
    <property type="match status" value="1"/>
</dbReference>
<accession>A0A3D8QJT9</accession>
<evidence type="ECO:0000256" key="7">
    <source>
        <dbReference type="ARBA" id="ARBA00022833"/>
    </source>
</evidence>
<keyword evidence="4 9" id="KW-0863">Zinc-finger</keyword>
<feature type="domain" description="RING-type" evidence="11">
    <location>
        <begin position="939"/>
        <end position="992"/>
    </location>
</feature>
<keyword evidence="3" id="KW-0547">Nucleotide-binding</keyword>
<dbReference type="CDD" id="cd18793">
    <property type="entry name" value="SF2_C_SNF"/>
    <property type="match status" value="1"/>
</dbReference>
<feature type="region of interest" description="Disordered" evidence="10">
    <location>
        <begin position="199"/>
        <end position="331"/>
    </location>
</feature>
<dbReference type="GO" id="GO:0004386">
    <property type="term" value="F:helicase activity"/>
    <property type="evidence" value="ECO:0007669"/>
    <property type="project" value="UniProtKB-KW"/>
</dbReference>
<dbReference type="InterPro" id="IPR000330">
    <property type="entry name" value="SNF2_N"/>
</dbReference>
<dbReference type="SUPFAM" id="SSF57850">
    <property type="entry name" value="RING/U-box"/>
    <property type="match status" value="1"/>
</dbReference>
<evidence type="ECO:0000256" key="1">
    <source>
        <dbReference type="ARBA" id="ARBA00007025"/>
    </source>
</evidence>
<keyword evidence="5" id="KW-0378">Hydrolase</keyword>
<dbReference type="PROSITE" id="PS51194">
    <property type="entry name" value="HELICASE_CTER"/>
    <property type="match status" value="1"/>
</dbReference>
<dbReference type="Proteomes" id="UP000256645">
    <property type="component" value="Unassembled WGS sequence"/>
</dbReference>
<dbReference type="Gene3D" id="3.40.50.10810">
    <property type="entry name" value="Tandem AAA-ATPase domain"/>
    <property type="match status" value="1"/>
</dbReference>
<dbReference type="InterPro" id="IPR049730">
    <property type="entry name" value="SNF2/RAD54-like_C"/>
</dbReference>
<dbReference type="PANTHER" id="PTHR45626">
    <property type="entry name" value="TRANSCRIPTION TERMINATION FACTOR 2-RELATED"/>
    <property type="match status" value="1"/>
</dbReference>
<feature type="compositionally biased region" description="Polar residues" evidence="10">
    <location>
        <begin position="266"/>
        <end position="279"/>
    </location>
</feature>
<keyword evidence="2" id="KW-0479">Metal-binding</keyword>
<evidence type="ECO:0000259" key="13">
    <source>
        <dbReference type="PROSITE" id="PS51194"/>
    </source>
</evidence>
<comment type="similarity">
    <text evidence="1">Belongs to the SNF2/RAD54 helicase family.</text>
</comment>
<evidence type="ECO:0000256" key="2">
    <source>
        <dbReference type="ARBA" id="ARBA00022723"/>
    </source>
</evidence>
<evidence type="ECO:0000259" key="11">
    <source>
        <dbReference type="PROSITE" id="PS50089"/>
    </source>
</evidence>
<sequence length="1311" mass="144706">MDPSSELSNMSLEELEQEITFQTVMLNSIDDSVGNRAEAEREVLVELRKLKKERQRRKGGLSGRPAHHTSAAMDDDPFGTSMGGDPFASSSGSPTSSTPSSGDISSLGTSRVHLPSRKRSHSKHLDGLMVFEENKSRKTTPSRYDTGPTTPSTSSGYANPKLEDDWLDLTGDDELIISESAIQRQKQEEQRIRREREDAEFALSMSQSLQPASNFSPDIGSTPGPSAFSRLAGMRQPPTSMSTAPQFGQSSSSSRMPGSSTAASRNVVNSNPWPATSSVKLEEDMPSGRGFSSYSSRPPLGFDAAVKSEGPSYLPMPGSYRDDSSSTGDSDIEEIPDVAFYANVRRSSKAAAPANGVGSHHQRPRISHEAYAAGQAAHNRTEALLARPTMPSYGTHPSPVPGSYPGQATGYSYSGHVPSSFGPGSVHGPAGQPFYNGTSPRSLGMNGLGMNGVYGPGPGSGYMRNGSNALELHGRGSGYDPLADMIQNSVTNFDELQGYLNLDDRYRGQLDYIVNDPRKSHQEIKELLENIRPDADLAPEDREGTPDGLKYPLYEHQKLALTWLKAMEEGTNKGGILADDMGLGKTISSLALLLSRPSTDPQQKSTLIVAPVALIRQWVREISTKVNRSHRLSVHMMHGQSKRLSWDDLKVYDVVLTTYGTLAAELGRWEKYLHQNKLNGNREVDVAASKKNFPLLGPKSTWYRILLDEAQCIKNKNTRNAKAACQLQAKTRFCLTGTPMMNNVGELYSLIHFLRIRPYNEQSKFQAEFGMLTRGKQSEHARENAMKKLQTVLKAILLRRTKTSLIDGKPIITLPPKVEEIQHVAFSEEEQAFYKALENKSQLQFNKYMKAGTVMKNYANVLVLLLRLRYADGSTYKLQAGFKEDWLIYASRQCACHPNLIGDMDKAPPPVSADTLIELAKTLEPDVVNRIKEMEAFECPICYDAVENPKLVVPCGHDTCSECLAKIVDSAGAQNMANGEEDGGNTKCPTCRGKVDPARIIDYDAFKRAHMPELSSETKLDIDNDETASENSDSDDSDTASETDNESDANEAGDLRDFVVSDNMEDDSSNSDDEDEAKPKKEVKSEKKERKCRRKGKGKAKDETKLKSLAELKREASRTIAGRKRYMKALEKDWQSSAKVDKCLELLKTFQDDGQKTIVFSQFVSLLDLVQVPIMREGWRCERYDGGMSANARNEACINFTDKADCKIMLISLKAGNAGLNLVAASRVIILDPFWNPYIEMQAVDRAYRIGQQRSVEVHRILVKETVEDRIIDLQEKKKALVNAALDEGAQNSLGRLDARQLGFLFGVNSL</sequence>
<keyword evidence="15" id="KW-1185">Reference proteome</keyword>
<dbReference type="GO" id="GO:0000724">
    <property type="term" value="P:double-strand break repair via homologous recombination"/>
    <property type="evidence" value="ECO:0007669"/>
    <property type="project" value="TreeGrafter"/>
</dbReference>
<name>A0A3D8QJT9_9HELO</name>
<keyword evidence="6" id="KW-0347">Helicase</keyword>
<dbReference type="PANTHER" id="PTHR45626:SF16">
    <property type="entry name" value="ATP-DEPENDENT HELICASE ULS1"/>
    <property type="match status" value="1"/>
</dbReference>
<evidence type="ECO:0000313" key="15">
    <source>
        <dbReference type="Proteomes" id="UP000256645"/>
    </source>
</evidence>
<dbReference type="SMART" id="SM00184">
    <property type="entry name" value="RING"/>
    <property type="match status" value="1"/>
</dbReference>
<reference evidence="14 15" key="1">
    <citation type="journal article" date="2018" name="IMA Fungus">
        <title>IMA Genome-F 9: Draft genome sequence of Annulohypoxylon stygium, Aspergillus mulundensis, Berkeleyomyces basicola (syn. Thielaviopsis basicola), Ceratocystis smalleyi, two Cercospora beticola strains, Coleophoma cylindrospora, Fusarium fracticaudum, Phialophora cf. hyalina, and Morchella septimelata.</title>
        <authorList>
            <person name="Wingfield B.D."/>
            <person name="Bills G.F."/>
            <person name="Dong Y."/>
            <person name="Huang W."/>
            <person name="Nel W.J."/>
            <person name="Swalarsk-Parry B.S."/>
            <person name="Vaghefi N."/>
            <person name="Wilken P.M."/>
            <person name="An Z."/>
            <person name="de Beer Z.W."/>
            <person name="De Vos L."/>
            <person name="Chen L."/>
            <person name="Duong T.A."/>
            <person name="Gao Y."/>
            <person name="Hammerbacher A."/>
            <person name="Kikkert J.R."/>
            <person name="Li Y."/>
            <person name="Li H."/>
            <person name="Li K."/>
            <person name="Li Q."/>
            <person name="Liu X."/>
            <person name="Ma X."/>
            <person name="Naidoo K."/>
            <person name="Pethybridge S.J."/>
            <person name="Sun J."/>
            <person name="Steenkamp E.T."/>
            <person name="van der Nest M.A."/>
            <person name="van Wyk S."/>
            <person name="Wingfield M.J."/>
            <person name="Xiong C."/>
            <person name="Yue Q."/>
            <person name="Zhang X."/>
        </authorList>
    </citation>
    <scope>NUCLEOTIDE SEQUENCE [LARGE SCALE GENOMIC DNA]</scope>
    <source>
        <strain evidence="14 15">BP6252</strain>
    </source>
</reference>
<dbReference type="SMART" id="SM00490">
    <property type="entry name" value="HELICc"/>
    <property type="match status" value="1"/>
</dbReference>
<feature type="compositionally biased region" description="Acidic residues" evidence="10">
    <location>
        <begin position="1023"/>
        <end position="1051"/>
    </location>
</feature>
<evidence type="ECO:0000256" key="6">
    <source>
        <dbReference type="ARBA" id="ARBA00022806"/>
    </source>
</evidence>
<feature type="compositionally biased region" description="Basic residues" evidence="10">
    <location>
        <begin position="49"/>
        <end position="59"/>
    </location>
</feature>
<dbReference type="GO" id="GO:0005634">
    <property type="term" value="C:nucleus"/>
    <property type="evidence" value="ECO:0007669"/>
    <property type="project" value="TreeGrafter"/>
</dbReference>
<dbReference type="Pfam" id="PF00271">
    <property type="entry name" value="Helicase_C"/>
    <property type="match status" value="1"/>
</dbReference>
<dbReference type="SMART" id="SM00487">
    <property type="entry name" value="DEXDc"/>
    <property type="match status" value="1"/>
</dbReference>
<evidence type="ECO:0000256" key="4">
    <source>
        <dbReference type="ARBA" id="ARBA00022771"/>
    </source>
</evidence>
<dbReference type="Pfam" id="PF00176">
    <property type="entry name" value="SNF2-rel_dom"/>
    <property type="match status" value="1"/>
</dbReference>
<dbReference type="InterPro" id="IPR038718">
    <property type="entry name" value="SNF2-like_sf"/>
</dbReference>
<evidence type="ECO:0000256" key="5">
    <source>
        <dbReference type="ARBA" id="ARBA00022801"/>
    </source>
</evidence>
<feature type="region of interest" description="Disordered" evidence="10">
    <location>
        <begin position="49"/>
        <end position="165"/>
    </location>
</feature>
<dbReference type="OrthoDB" id="423559at2759"/>
<dbReference type="InterPro" id="IPR014001">
    <property type="entry name" value="Helicase_ATP-bd"/>
</dbReference>
<dbReference type="InterPro" id="IPR001650">
    <property type="entry name" value="Helicase_C-like"/>
</dbReference>
<dbReference type="PROSITE" id="PS51192">
    <property type="entry name" value="HELICASE_ATP_BIND_1"/>
    <property type="match status" value="1"/>
</dbReference>
<evidence type="ECO:0000256" key="10">
    <source>
        <dbReference type="SAM" id="MobiDB-lite"/>
    </source>
</evidence>
<proteinExistence type="inferred from homology"/>
<feature type="compositionally biased region" description="Acidic residues" evidence="10">
    <location>
        <begin position="1063"/>
        <end position="1076"/>
    </location>
</feature>
<organism evidence="14 15">
    <name type="scientific">Coleophoma cylindrospora</name>
    <dbReference type="NCBI Taxonomy" id="1849047"/>
    <lineage>
        <taxon>Eukaryota</taxon>
        <taxon>Fungi</taxon>
        <taxon>Dikarya</taxon>
        <taxon>Ascomycota</taxon>
        <taxon>Pezizomycotina</taxon>
        <taxon>Leotiomycetes</taxon>
        <taxon>Helotiales</taxon>
        <taxon>Dermateaceae</taxon>
        <taxon>Coleophoma</taxon>
    </lineage>
</organism>
<evidence type="ECO:0000259" key="12">
    <source>
        <dbReference type="PROSITE" id="PS51192"/>
    </source>
</evidence>
<protein>
    <submittedName>
        <fullName evidence="14">Uncharacterized protein</fullName>
    </submittedName>
</protein>
<dbReference type="Gene3D" id="3.40.50.300">
    <property type="entry name" value="P-loop containing nucleotide triphosphate hydrolases"/>
    <property type="match status" value="1"/>
</dbReference>
<gene>
    <name evidence="14" type="ORF">BP6252_11516</name>
</gene>